<dbReference type="SUPFAM" id="SSF82771">
    <property type="entry name" value="GIY-YIG endonuclease"/>
    <property type="match status" value="1"/>
</dbReference>
<evidence type="ECO:0000313" key="4">
    <source>
        <dbReference type="Proteomes" id="UP000034137"/>
    </source>
</evidence>
<evidence type="ECO:0000313" key="3">
    <source>
        <dbReference type="EMBL" id="KKR31209.1"/>
    </source>
</evidence>
<dbReference type="InterPro" id="IPR000305">
    <property type="entry name" value="GIY-YIG_endonuc"/>
</dbReference>
<comment type="caution">
    <text evidence="3">The sequence shown here is derived from an EMBL/GenBank/DDBJ whole genome shotgun (WGS) entry which is preliminary data.</text>
</comment>
<name>A0A0G0PSR8_9BACT</name>
<evidence type="ECO:0000259" key="2">
    <source>
        <dbReference type="PROSITE" id="PS50164"/>
    </source>
</evidence>
<evidence type="ECO:0000256" key="1">
    <source>
        <dbReference type="ARBA" id="ARBA00007435"/>
    </source>
</evidence>
<dbReference type="CDD" id="cd10448">
    <property type="entry name" value="GIY-YIG_unchar_3"/>
    <property type="match status" value="1"/>
</dbReference>
<protein>
    <submittedName>
        <fullName evidence="3">Excinuclease ABC C subunit domain protein</fullName>
    </submittedName>
</protein>
<reference evidence="3 4" key="1">
    <citation type="journal article" date="2015" name="Nature">
        <title>rRNA introns, odd ribosomes, and small enigmatic genomes across a large radiation of phyla.</title>
        <authorList>
            <person name="Brown C.T."/>
            <person name="Hug L.A."/>
            <person name="Thomas B.C."/>
            <person name="Sharon I."/>
            <person name="Castelle C.J."/>
            <person name="Singh A."/>
            <person name="Wilkins M.J."/>
            <person name="Williams K.H."/>
            <person name="Banfield J.F."/>
        </authorList>
    </citation>
    <scope>NUCLEOTIDE SEQUENCE [LARGE SCALE GENOMIC DNA]</scope>
</reference>
<dbReference type="AlphaFoldDB" id="A0A0G0PSR8"/>
<feature type="domain" description="GIY-YIG" evidence="2">
    <location>
        <begin position="6"/>
        <end position="82"/>
    </location>
</feature>
<gene>
    <name evidence="3" type="ORF">UT64_C0069G0008</name>
</gene>
<proteinExistence type="inferred from homology"/>
<sequence length="99" mass="11977">MRMKEYIFYVYIMSNRPNGALYVGVTNNLAQRVIEHKSKEMDGHAKKYEITQLVYFELFGDIGQALYREKQLKKWKREWKIKLIENDNKNWDDITNTLL</sequence>
<dbReference type="Gene3D" id="3.40.1440.10">
    <property type="entry name" value="GIY-YIG endonuclease"/>
    <property type="match status" value="1"/>
</dbReference>
<dbReference type="EMBL" id="LBXO01000069">
    <property type="protein sequence ID" value="KKR31209.1"/>
    <property type="molecule type" value="Genomic_DNA"/>
</dbReference>
<comment type="similarity">
    <text evidence="1">Belongs to the UPF0213 family.</text>
</comment>
<organism evidence="3 4">
    <name type="scientific">Candidatus Falkowbacteria bacterium GW2011_GWF2_39_8</name>
    <dbReference type="NCBI Taxonomy" id="1618642"/>
    <lineage>
        <taxon>Bacteria</taxon>
        <taxon>Candidatus Falkowiibacteriota</taxon>
    </lineage>
</organism>
<accession>A0A0G0PSR8</accession>
<dbReference type="Proteomes" id="UP000034137">
    <property type="component" value="Unassembled WGS sequence"/>
</dbReference>
<dbReference type="PANTHER" id="PTHR34477">
    <property type="entry name" value="UPF0213 PROTEIN YHBQ"/>
    <property type="match status" value="1"/>
</dbReference>
<dbReference type="SMART" id="SM00465">
    <property type="entry name" value="GIYc"/>
    <property type="match status" value="1"/>
</dbReference>
<dbReference type="PANTHER" id="PTHR34477:SF5">
    <property type="entry name" value="BSL5627 PROTEIN"/>
    <property type="match status" value="1"/>
</dbReference>
<dbReference type="InterPro" id="IPR050190">
    <property type="entry name" value="UPF0213_domain"/>
</dbReference>
<dbReference type="InterPro" id="IPR035901">
    <property type="entry name" value="GIY-YIG_endonuc_sf"/>
</dbReference>
<dbReference type="Pfam" id="PF01541">
    <property type="entry name" value="GIY-YIG"/>
    <property type="match status" value="1"/>
</dbReference>
<dbReference type="PROSITE" id="PS50164">
    <property type="entry name" value="GIY_YIG"/>
    <property type="match status" value="1"/>
</dbReference>